<dbReference type="InterPro" id="IPR001910">
    <property type="entry name" value="Inosine/uridine_hydrolase_dom"/>
</dbReference>
<keyword evidence="5" id="KW-1185">Reference proteome</keyword>
<dbReference type="EMBL" id="FOIM01000016">
    <property type="protein sequence ID" value="SET83085.1"/>
    <property type="molecule type" value="Genomic_DNA"/>
</dbReference>
<dbReference type="SUPFAM" id="SSF53590">
    <property type="entry name" value="Nucleoside hydrolase"/>
    <property type="match status" value="1"/>
</dbReference>
<evidence type="ECO:0000313" key="5">
    <source>
        <dbReference type="Proteomes" id="UP000198508"/>
    </source>
</evidence>
<keyword evidence="1" id="KW-0378">Hydrolase</keyword>
<dbReference type="GO" id="GO:0008477">
    <property type="term" value="F:purine nucleosidase activity"/>
    <property type="evidence" value="ECO:0007669"/>
    <property type="project" value="TreeGrafter"/>
</dbReference>
<evidence type="ECO:0000256" key="2">
    <source>
        <dbReference type="ARBA" id="ARBA00023295"/>
    </source>
</evidence>
<dbReference type="InterPro" id="IPR023186">
    <property type="entry name" value="IUNH"/>
</dbReference>
<evidence type="ECO:0000313" key="4">
    <source>
        <dbReference type="EMBL" id="SET83085.1"/>
    </source>
</evidence>
<evidence type="ECO:0000256" key="1">
    <source>
        <dbReference type="ARBA" id="ARBA00022801"/>
    </source>
</evidence>
<dbReference type="PANTHER" id="PTHR12304">
    <property type="entry name" value="INOSINE-URIDINE PREFERRING NUCLEOSIDE HYDROLASE"/>
    <property type="match status" value="1"/>
</dbReference>
<dbReference type="GO" id="GO:0005829">
    <property type="term" value="C:cytosol"/>
    <property type="evidence" value="ECO:0007669"/>
    <property type="project" value="TreeGrafter"/>
</dbReference>
<dbReference type="PROSITE" id="PS01247">
    <property type="entry name" value="IUNH"/>
    <property type="match status" value="1"/>
</dbReference>
<dbReference type="Gene3D" id="3.90.245.10">
    <property type="entry name" value="Ribonucleoside hydrolase-like"/>
    <property type="match status" value="1"/>
</dbReference>
<feature type="domain" description="Inosine/uridine-preferring nucleoside hydrolase" evidence="3">
    <location>
        <begin position="8"/>
        <end position="319"/>
    </location>
</feature>
<dbReference type="Pfam" id="PF01156">
    <property type="entry name" value="IU_nuc_hydro"/>
    <property type="match status" value="1"/>
</dbReference>
<reference evidence="5" key="1">
    <citation type="submission" date="2016-10" db="EMBL/GenBank/DDBJ databases">
        <authorList>
            <person name="Varghese N."/>
            <person name="Submissions S."/>
        </authorList>
    </citation>
    <scope>NUCLEOTIDE SEQUENCE [LARGE SCALE GENOMIC DNA]</scope>
    <source>
        <strain evidence="5">NLAE-zl-G277</strain>
    </source>
</reference>
<dbReference type="PANTHER" id="PTHR12304:SF4">
    <property type="entry name" value="URIDINE NUCLEOSIDASE"/>
    <property type="match status" value="1"/>
</dbReference>
<organism evidence="4 5">
    <name type="scientific">Enterocloster lavalensis</name>
    <dbReference type="NCBI Taxonomy" id="460384"/>
    <lineage>
        <taxon>Bacteria</taxon>
        <taxon>Bacillati</taxon>
        <taxon>Bacillota</taxon>
        <taxon>Clostridia</taxon>
        <taxon>Lachnospirales</taxon>
        <taxon>Lachnospiraceae</taxon>
        <taxon>Enterocloster</taxon>
    </lineage>
</organism>
<name>A0A1I0HGJ3_9FIRM</name>
<accession>A0A1I0HGJ3</accession>
<dbReference type="InterPro" id="IPR036452">
    <property type="entry name" value="Ribo_hydro-like"/>
</dbReference>
<protein>
    <submittedName>
        <fullName evidence="4">Purine nucleosidase</fullName>
    </submittedName>
</protein>
<sequence length="343" mass="38025">MNLAMRKIILDVDTGSDDAVAIMTAILSRELELLGVTTVHGNLPLPYTTDNTMRVMDFMKSKIPVYQGCPYPLVQDLTPGRRVNADEVKHDTIIDGKVVAVHEKELPLPPAVSGVQEEHAVPWLWRTLKYANEKITLIPVGAMTNIATVLRMDPTVAEHIDEIICMGGGIHVHNRSYRSETNFYNDPEAAKIMLNCGVKVTVVTLDATHSSWFGYEEVNELRRIGTKEAEFAAQMLYHRIYAANLIGARAEKKSALHDVLAVCAAIDPSVLTDVRHESCDVDIGGHIADGALMVSSRYRYSRPENPTYIAYQADRDKLFAMLCRYLARGEKITGEGKTLGGEN</sequence>
<gene>
    <name evidence="4" type="ORF">SAMN05216313_11623</name>
</gene>
<evidence type="ECO:0000259" key="3">
    <source>
        <dbReference type="Pfam" id="PF01156"/>
    </source>
</evidence>
<dbReference type="GO" id="GO:0006152">
    <property type="term" value="P:purine nucleoside catabolic process"/>
    <property type="evidence" value="ECO:0007669"/>
    <property type="project" value="TreeGrafter"/>
</dbReference>
<dbReference type="STRING" id="460384.SAMN05216313_11623"/>
<dbReference type="Proteomes" id="UP000198508">
    <property type="component" value="Unassembled WGS sequence"/>
</dbReference>
<dbReference type="InterPro" id="IPR015910">
    <property type="entry name" value="I/U_nuclsd_hydro_CS"/>
</dbReference>
<dbReference type="AlphaFoldDB" id="A0A1I0HGJ3"/>
<dbReference type="GO" id="GO:0045437">
    <property type="term" value="F:uridine nucleosidase activity"/>
    <property type="evidence" value="ECO:0007669"/>
    <property type="project" value="UniProtKB-ARBA"/>
</dbReference>
<proteinExistence type="predicted"/>
<keyword evidence="2" id="KW-0326">Glycosidase</keyword>